<dbReference type="OrthoDB" id="5651797at2"/>
<name>A0A2A7U858_EDWTA</name>
<protein>
    <submittedName>
        <fullName evidence="1">Type-F conjugative transfer system pilin assembly protein TraF</fullName>
    </submittedName>
</protein>
<reference evidence="2" key="1">
    <citation type="submission" date="2017-09" db="EMBL/GenBank/DDBJ databases">
        <title>FDA dAtabase for Regulatory Grade micrObial Sequences (FDA-ARGOS): Supporting development and validation of Infectious Disease Dx tests.</title>
        <authorList>
            <person name="Goldberg B."/>
            <person name="Campos J."/>
            <person name="Tallon L."/>
            <person name="Sadzewicz L."/>
            <person name="Ott S."/>
            <person name="Zhao X."/>
            <person name="Nagaraj S."/>
            <person name="Vavikolanu K."/>
            <person name="Aluvathingal J."/>
            <person name="Nadendla S."/>
            <person name="Geyer C."/>
            <person name="Sichtig H."/>
        </authorList>
    </citation>
    <scope>NUCLEOTIDE SEQUENCE [LARGE SCALE GENOMIC DNA]</scope>
    <source>
        <strain evidence="2">FDAARGOS_370</strain>
    </source>
</reference>
<dbReference type="AlphaFoldDB" id="A0A2A7U858"/>
<dbReference type="Proteomes" id="UP000219788">
    <property type="component" value="Unassembled WGS sequence"/>
</dbReference>
<comment type="caution">
    <text evidence="1">The sequence shown here is derived from an EMBL/GenBank/DDBJ whole genome shotgun (WGS) entry which is preliminary data.</text>
</comment>
<accession>A0A2A7U858</accession>
<dbReference type="InterPro" id="IPR014110">
    <property type="entry name" value="TraF"/>
</dbReference>
<evidence type="ECO:0000313" key="2">
    <source>
        <dbReference type="Proteomes" id="UP000219788"/>
    </source>
</evidence>
<gene>
    <name evidence="1" type="primary">traF</name>
    <name evidence="1" type="ORF">CRM76_00290</name>
</gene>
<sequence length="254" mass="29096">MECAMRVLTLITCLLFIVPVISVAQDAGWQWYNEPKKQRDEERPKKKPAPQPAQALTIMEKLERLQAGTKQALYNAILYPSVPNFVRYFQMQNYWTQQAGLFSMSAKKAMLEHPELDYNLKYSHYNGTVKNQLAADYAQQREAIEKLSQHYGVMVFYRGKEPIDGQLAQVIKNFRENYHLSVIPVTVDGVVSPLLPDTRQDQGQAARLGVRYFPAMMLVDPRAGTVKPLSYGFISQDDLAKQFLHVSTDFKPNF</sequence>
<proteinExistence type="predicted"/>
<evidence type="ECO:0000313" key="1">
    <source>
        <dbReference type="EMBL" id="PEH74468.1"/>
    </source>
</evidence>
<dbReference type="EMBL" id="PDDV01000001">
    <property type="protein sequence ID" value="PEH74468.1"/>
    <property type="molecule type" value="Genomic_DNA"/>
</dbReference>
<dbReference type="Pfam" id="PF13728">
    <property type="entry name" value="TraF"/>
    <property type="match status" value="1"/>
</dbReference>
<dbReference type="NCBIfam" id="NF010257">
    <property type="entry name" value="PRK13703.1"/>
    <property type="match status" value="1"/>
</dbReference>
<dbReference type="NCBIfam" id="TIGR02739">
    <property type="entry name" value="TraF"/>
    <property type="match status" value="1"/>
</dbReference>
<organism evidence="1 2">
    <name type="scientific">Edwardsiella tarda</name>
    <dbReference type="NCBI Taxonomy" id="636"/>
    <lineage>
        <taxon>Bacteria</taxon>
        <taxon>Pseudomonadati</taxon>
        <taxon>Pseudomonadota</taxon>
        <taxon>Gammaproteobacteria</taxon>
        <taxon>Enterobacterales</taxon>
        <taxon>Hafniaceae</taxon>
        <taxon>Edwardsiella</taxon>
    </lineage>
</organism>
<dbReference type="InterPro" id="IPR039555">
    <property type="entry name" value="TraF/TrbB"/>
</dbReference>